<accession>A0ABQ5QG87</accession>
<keyword evidence="2 3" id="KW-0808">Transferase</keyword>
<dbReference type="CDD" id="cd00834">
    <property type="entry name" value="KAS_I_II"/>
    <property type="match status" value="1"/>
</dbReference>
<dbReference type="PANTHER" id="PTHR11712:SF336">
    <property type="entry name" value="3-OXOACYL-[ACYL-CARRIER-PROTEIN] SYNTHASE, MITOCHONDRIAL"/>
    <property type="match status" value="1"/>
</dbReference>
<reference evidence="5 6" key="1">
    <citation type="journal article" date="2023" name="Antonie Van Leeuwenhoek">
        <title>Mesoterricola silvestris gen. nov., sp. nov., Mesoterricola sediminis sp. nov., Geothrix oryzae sp. nov., Geothrix edaphica sp. nov., Geothrix rubra sp. nov., and Geothrix limicola sp. nov., six novel members of Acidobacteriota isolated from soils.</title>
        <authorList>
            <person name="Itoh H."/>
            <person name="Sugisawa Y."/>
            <person name="Mise K."/>
            <person name="Xu Z."/>
            <person name="Kuniyasu M."/>
            <person name="Ushijima N."/>
            <person name="Kawano K."/>
            <person name="Kobayashi E."/>
            <person name="Shiratori Y."/>
            <person name="Masuda Y."/>
            <person name="Senoo K."/>
        </authorList>
    </citation>
    <scope>NUCLEOTIDE SEQUENCE [LARGE SCALE GENOMIC DNA]</scope>
    <source>
        <strain evidence="5 6">Red804</strain>
    </source>
</reference>
<dbReference type="RefSeq" id="WP_285574990.1">
    <property type="nucleotide sequence ID" value="NZ_BSDE01000003.1"/>
</dbReference>
<dbReference type="PANTHER" id="PTHR11712">
    <property type="entry name" value="POLYKETIDE SYNTHASE-RELATED"/>
    <property type="match status" value="1"/>
</dbReference>
<dbReference type="Proteomes" id="UP001165069">
    <property type="component" value="Unassembled WGS sequence"/>
</dbReference>
<evidence type="ECO:0000256" key="2">
    <source>
        <dbReference type="ARBA" id="ARBA00022679"/>
    </source>
</evidence>
<evidence type="ECO:0000256" key="3">
    <source>
        <dbReference type="RuleBase" id="RU003694"/>
    </source>
</evidence>
<gene>
    <name evidence="5" type="primary">fabF-1</name>
    <name evidence="5" type="ORF">GETHLI_21110</name>
</gene>
<dbReference type="PROSITE" id="PS52004">
    <property type="entry name" value="KS3_2"/>
    <property type="match status" value="1"/>
</dbReference>
<evidence type="ECO:0000313" key="6">
    <source>
        <dbReference type="Proteomes" id="UP001165069"/>
    </source>
</evidence>
<protein>
    <submittedName>
        <fullName evidence="5">Beta-ketoacyl synthase</fullName>
    </submittedName>
</protein>
<comment type="similarity">
    <text evidence="1 3">Belongs to the thiolase-like superfamily. Beta-ketoacyl-ACP synthases family.</text>
</comment>
<organism evidence="5 6">
    <name type="scientific">Geothrix limicola</name>
    <dbReference type="NCBI Taxonomy" id="2927978"/>
    <lineage>
        <taxon>Bacteria</taxon>
        <taxon>Pseudomonadati</taxon>
        <taxon>Acidobacteriota</taxon>
        <taxon>Holophagae</taxon>
        <taxon>Holophagales</taxon>
        <taxon>Holophagaceae</taxon>
        <taxon>Geothrix</taxon>
    </lineage>
</organism>
<feature type="domain" description="Ketosynthase family 3 (KS3)" evidence="4">
    <location>
        <begin position="8"/>
        <end position="395"/>
    </location>
</feature>
<evidence type="ECO:0000256" key="1">
    <source>
        <dbReference type="ARBA" id="ARBA00008467"/>
    </source>
</evidence>
<comment type="caution">
    <text evidence="5">The sequence shown here is derived from an EMBL/GenBank/DDBJ whole genome shotgun (WGS) entry which is preliminary data.</text>
</comment>
<dbReference type="InterPro" id="IPR014030">
    <property type="entry name" value="Ketoacyl_synth_N"/>
</dbReference>
<dbReference type="Pfam" id="PF02801">
    <property type="entry name" value="Ketoacyl-synt_C"/>
    <property type="match status" value="1"/>
</dbReference>
<dbReference type="InterPro" id="IPR020841">
    <property type="entry name" value="PKS_Beta-ketoAc_synthase_dom"/>
</dbReference>
<keyword evidence="6" id="KW-1185">Reference proteome</keyword>
<sequence>MTSPHRAPQRVVVTGLGLVSSLALDREGTWAAMLEGRDGLGPLTRLSLPLEPAQIAGQVALEPARHQTLCEVMALKALEEALDGHRPGGDPARIGVFQGAGTSGLPVAEAFLAERLADRRSRAAESAYQSPATVTDALARRLGATGPRGTIMNACSSSLLAMGQAWERLALGELDLALAGGAESLCRTTYGGFSCLKAVDPQKCRPFSRDRAGLNLGEGAVQMLLEPLDAALARGADIYAEVLGYGASMDAHHPTAPHPEGEGAARAMAMALRTGGLDASEVDLVSAHATATPANDGAECLAIRRALGAAADLVSVTSTKSQFGHTLGAAGAFGAAAAILALRDQVVSPTLRLEDPDPLCDLDCTPKVAKARRIRAALVNAFAFGGNNVSLALRRWEGR</sequence>
<name>A0ABQ5QG87_9BACT</name>
<dbReference type="SUPFAM" id="SSF53901">
    <property type="entry name" value="Thiolase-like"/>
    <property type="match status" value="2"/>
</dbReference>
<dbReference type="InterPro" id="IPR000794">
    <property type="entry name" value="Beta-ketoacyl_synthase"/>
</dbReference>
<dbReference type="EMBL" id="BSDE01000003">
    <property type="protein sequence ID" value="GLH73609.1"/>
    <property type="molecule type" value="Genomic_DNA"/>
</dbReference>
<dbReference type="Gene3D" id="3.40.47.10">
    <property type="match status" value="1"/>
</dbReference>
<evidence type="ECO:0000313" key="5">
    <source>
        <dbReference type="EMBL" id="GLH73609.1"/>
    </source>
</evidence>
<evidence type="ECO:0000259" key="4">
    <source>
        <dbReference type="PROSITE" id="PS52004"/>
    </source>
</evidence>
<dbReference type="InterPro" id="IPR016039">
    <property type="entry name" value="Thiolase-like"/>
</dbReference>
<proteinExistence type="inferred from homology"/>
<dbReference type="Pfam" id="PF00109">
    <property type="entry name" value="ketoacyl-synt"/>
    <property type="match status" value="1"/>
</dbReference>
<dbReference type="SMART" id="SM00825">
    <property type="entry name" value="PKS_KS"/>
    <property type="match status" value="1"/>
</dbReference>
<dbReference type="InterPro" id="IPR014031">
    <property type="entry name" value="Ketoacyl_synth_C"/>
</dbReference>